<dbReference type="AlphaFoldDB" id="A0A0R1UVC3"/>
<proteinExistence type="predicted"/>
<organism evidence="3 4">
    <name type="scientific">Limosilactobacillus equigenerosi DSM 18793 = JCM 14505</name>
    <dbReference type="NCBI Taxonomy" id="1423742"/>
    <lineage>
        <taxon>Bacteria</taxon>
        <taxon>Bacillati</taxon>
        <taxon>Bacillota</taxon>
        <taxon>Bacilli</taxon>
        <taxon>Lactobacillales</taxon>
        <taxon>Lactobacillaceae</taxon>
        <taxon>Limosilactobacillus</taxon>
    </lineage>
</organism>
<feature type="domain" description="DUF4097" evidence="2">
    <location>
        <begin position="61"/>
        <end position="241"/>
    </location>
</feature>
<dbReference type="Pfam" id="PF13349">
    <property type="entry name" value="DUF4097"/>
    <property type="match status" value="1"/>
</dbReference>
<feature type="transmembrane region" description="Helical" evidence="1">
    <location>
        <begin position="6"/>
        <end position="26"/>
    </location>
</feature>
<dbReference type="EMBL" id="AZGC01000039">
    <property type="protein sequence ID" value="KRL93995.1"/>
    <property type="molecule type" value="Genomic_DNA"/>
</dbReference>
<keyword evidence="1" id="KW-1133">Transmembrane helix</keyword>
<dbReference type="InterPro" id="IPR025164">
    <property type="entry name" value="Toastrack_DUF4097"/>
</dbReference>
<dbReference type="Gene3D" id="2.160.20.120">
    <property type="match status" value="1"/>
</dbReference>
<accession>A0A0R1UVC3</accession>
<protein>
    <recommendedName>
        <fullName evidence="2">DUF4097 domain-containing protein</fullName>
    </recommendedName>
</protein>
<comment type="caution">
    <text evidence="3">The sequence shown here is derived from an EMBL/GenBank/DDBJ whole genome shotgun (WGS) entry which is preliminary data.</text>
</comment>
<name>A0A0R1UVC3_9LACO</name>
<gene>
    <name evidence="3" type="ORF">FC21_GL001467</name>
</gene>
<sequence>MKKWYLTSFFMLIIGVVIAVAGYFGGGRQAVDISNFPHVQAISQANSVAQHQQWQDTGSFKRLTVDVNHTDVVIKTGKHAQVDYKGNPNVKLKVTNDGETLSIKQVSKAKAQPRVQLKDATVWGQDRPTQSGKLIITVTKDQLAALRVNTHVTKPGDLEIWNVKVKQLTAVAHEAVLENVESETTKLTAADDITIDNPTFANTANVLSKHGDIDVSQIDPRSGYQATATAGDVELFNAEGENTTLTRNPTANTQLHFTAMTGDVSIRKGMTD</sequence>
<dbReference type="STRING" id="417373.GCA_001570685_00557"/>
<evidence type="ECO:0000313" key="4">
    <source>
        <dbReference type="Proteomes" id="UP000051084"/>
    </source>
</evidence>
<evidence type="ECO:0000313" key="3">
    <source>
        <dbReference type="EMBL" id="KRL93995.1"/>
    </source>
</evidence>
<keyword evidence="1" id="KW-0812">Transmembrane</keyword>
<dbReference type="RefSeq" id="WP_056995674.1">
    <property type="nucleotide sequence ID" value="NZ_AZGC01000039.1"/>
</dbReference>
<keyword evidence="1" id="KW-0472">Membrane</keyword>
<dbReference type="Proteomes" id="UP000051084">
    <property type="component" value="Unassembled WGS sequence"/>
</dbReference>
<reference evidence="3 4" key="1">
    <citation type="journal article" date="2015" name="Genome Announc.">
        <title>Expanding the biotechnology potential of lactobacilli through comparative genomics of 213 strains and associated genera.</title>
        <authorList>
            <person name="Sun Z."/>
            <person name="Harris H.M."/>
            <person name="McCann A."/>
            <person name="Guo C."/>
            <person name="Argimon S."/>
            <person name="Zhang W."/>
            <person name="Yang X."/>
            <person name="Jeffery I.B."/>
            <person name="Cooney J.C."/>
            <person name="Kagawa T.F."/>
            <person name="Liu W."/>
            <person name="Song Y."/>
            <person name="Salvetti E."/>
            <person name="Wrobel A."/>
            <person name="Rasinkangas P."/>
            <person name="Parkhill J."/>
            <person name="Rea M.C."/>
            <person name="O'Sullivan O."/>
            <person name="Ritari J."/>
            <person name="Douillard F.P."/>
            <person name="Paul Ross R."/>
            <person name="Yang R."/>
            <person name="Briner A.E."/>
            <person name="Felis G.E."/>
            <person name="de Vos W.M."/>
            <person name="Barrangou R."/>
            <person name="Klaenhammer T.R."/>
            <person name="Caufield P.W."/>
            <person name="Cui Y."/>
            <person name="Zhang H."/>
            <person name="O'Toole P.W."/>
        </authorList>
    </citation>
    <scope>NUCLEOTIDE SEQUENCE [LARGE SCALE GENOMIC DNA]</scope>
    <source>
        <strain evidence="3 4">DSM 18793</strain>
    </source>
</reference>
<dbReference type="PATRIC" id="fig|1423742.4.peg.1520"/>
<evidence type="ECO:0000256" key="1">
    <source>
        <dbReference type="SAM" id="Phobius"/>
    </source>
</evidence>
<keyword evidence="4" id="KW-1185">Reference proteome</keyword>
<evidence type="ECO:0000259" key="2">
    <source>
        <dbReference type="Pfam" id="PF13349"/>
    </source>
</evidence>